<accession>A0A0C3DMX8</accession>
<feature type="transmembrane region" description="Helical" evidence="5">
    <location>
        <begin position="199"/>
        <end position="219"/>
    </location>
</feature>
<keyword evidence="7" id="KW-1185">Reference proteome</keyword>
<feature type="transmembrane region" description="Helical" evidence="5">
    <location>
        <begin position="43"/>
        <end position="61"/>
    </location>
</feature>
<dbReference type="OrthoDB" id="422206at2759"/>
<feature type="transmembrane region" description="Helical" evidence="5">
    <location>
        <begin position="231"/>
        <end position="250"/>
    </location>
</feature>
<dbReference type="Proteomes" id="UP000053989">
    <property type="component" value="Unassembled WGS sequence"/>
</dbReference>
<dbReference type="SUPFAM" id="SSF103473">
    <property type="entry name" value="MFS general substrate transporter"/>
    <property type="match status" value="1"/>
</dbReference>
<reference evidence="7" key="2">
    <citation type="submission" date="2015-01" db="EMBL/GenBank/DDBJ databases">
        <title>Evolutionary Origins and Diversification of the Mycorrhizal Mutualists.</title>
        <authorList>
            <consortium name="DOE Joint Genome Institute"/>
            <consortium name="Mycorrhizal Genomics Consortium"/>
            <person name="Kohler A."/>
            <person name="Kuo A."/>
            <person name="Nagy L.G."/>
            <person name="Floudas D."/>
            <person name="Copeland A."/>
            <person name="Barry K.W."/>
            <person name="Cichocki N."/>
            <person name="Veneault-Fourrey C."/>
            <person name="LaButti K."/>
            <person name="Lindquist E.A."/>
            <person name="Lipzen A."/>
            <person name="Lundell T."/>
            <person name="Morin E."/>
            <person name="Murat C."/>
            <person name="Riley R."/>
            <person name="Ohm R."/>
            <person name="Sun H."/>
            <person name="Tunlid A."/>
            <person name="Henrissat B."/>
            <person name="Grigoriev I.V."/>
            <person name="Hibbett D.S."/>
            <person name="Martin F."/>
        </authorList>
    </citation>
    <scope>NUCLEOTIDE SEQUENCE [LARGE SCALE GENOMIC DNA]</scope>
    <source>
        <strain evidence="7">Foug A</strain>
    </source>
</reference>
<dbReference type="PANTHER" id="PTHR10924">
    <property type="entry name" value="MAJOR FACILITATOR SUPERFAMILY PROTEIN-RELATED"/>
    <property type="match status" value="1"/>
</dbReference>
<feature type="transmembrane region" description="Helical" evidence="5">
    <location>
        <begin position="142"/>
        <end position="162"/>
    </location>
</feature>
<evidence type="ECO:0000313" key="7">
    <source>
        <dbReference type="Proteomes" id="UP000053989"/>
    </source>
</evidence>
<reference evidence="6 7" key="1">
    <citation type="submission" date="2014-04" db="EMBL/GenBank/DDBJ databases">
        <authorList>
            <consortium name="DOE Joint Genome Institute"/>
            <person name="Kuo A."/>
            <person name="Kohler A."/>
            <person name="Nagy L.G."/>
            <person name="Floudas D."/>
            <person name="Copeland A."/>
            <person name="Barry K.W."/>
            <person name="Cichocki N."/>
            <person name="Veneault-Fourrey C."/>
            <person name="LaButti K."/>
            <person name="Lindquist E.A."/>
            <person name="Lipzen A."/>
            <person name="Lundell T."/>
            <person name="Morin E."/>
            <person name="Murat C."/>
            <person name="Sun H."/>
            <person name="Tunlid A."/>
            <person name="Henrissat B."/>
            <person name="Grigoriev I.V."/>
            <person name="Hibbett D.S."/>
            <person name="Martin F."/>
            <person name="Nordberg H.P."/>
            <person name="Cantor M.N."/>
            <person name="Hua S.X."/>
        </authorList>
    </citation>
    <scope>NUCLEOTIDE SEQUENCE [LARGE SCALE GENOMIC DNA]</scope>
    <source>
        <strain evidence="6 7">Foug A</strain>
    </source>
</reference>
<evidence type="ECO:0000256" key="4">
    <source>
        <dbReference type="ARBA" id="ARBA00023136"/>
    </source>
</evidence>
<dbReference type="InterPro" id="IPR036259">
    <property type="entry name" value="MFS_trans_sf"/>
</dbReference>
<feature type="transmembrane region" description="Helical" evidence="5">
    <location>
        <begin position="174"/>
        <end position="192"/>
    </location>
</feature>
<gene>
    <name evidence="6" type="ORF">SCLCIDRAFT_1219430</name>
</gene>
<sequence length="286" mass="30519">MYSERWFNLNGRTTATMLIAIANPIGAAIGLLLSPLRTTRQSLLVLGIISTVAVPVVFLISDSPPSPPTYSGSKPPLSPSSLCRAVLGLQVPQEAYMTPRERIDFLIVTIFFGALVGASVAASVLAAEWFQPAGYPPMIDGLFGATSILAGIIAAAIAAPLLDRVFTHSNLVTLKILVPTLSLAWLSLIWAVRPNNIVILFVLMVVIGTCNMILLPVILEHGVELTRNAHGSASILWCSGNIFGIILILAEGALRAPSTANPPYNMHGALILHGCCRQISISWRTH</sequence>
<keyword evidence="2 5" id="KW-0812">Transmembrane</keyword>
<dbReference type="AlphaFoldDB" id="A0A0C3DMX8"/>
<organism evidence="6 7">
    <name type="scientific">Scleroderma citrinum Foug A</name>
    <dbReference type="NCBI Taxonomy" id="1036808"/>
    <lineage>
        <taxon>Eukaryota</taxon>
        <taxon>Fungi</taxon>
        <taxon>Dikarya</taxon>
        <taxon>Basidiomycota</taxon>
        <taxon>Agaricomycotina</taxon>
        <taxon>Agaricomycetes</taxon>
        <taxon>Agaricomycetidae</taxon>
        <taxon>Boletales</taxon>
        <taxon>Sclerodermatineae</taxon>
        <taxon>Sclerodermataceae</taxon>
        <taxon>Scleroderma</taxon>
    </lineage>
</organism>
<proteinExistence type="predicted"/>
<evidence type="ECO:0000256" key="3">
    <source>
        <dbReference type="ARBA" id="ARBA00022989"/>
    </source>
</evidence>
<dbReference type="InterPro" id="IPR049680">
    <property type="entry name" value="FLVCR1-2_SLC49-like"/>
</dbReference>
<evidence type="ECO:0000256" key="1">
    <source>
        <dbReference type="ARBA" id="ARBA00004141"/>
    </source>
</evidence>
<evidence type="ECO:0000313" key="6">
    <source>
        <dbReference type="EMBL" id="KIM57391.1"/>
    </source>
</evidence>
<comment type="subcellular location">
    <subcellularLocation>
        <location evidence="1">Membrane</location>
        <topology evidence="1">Multi-pass membrane protein</topology>
    </subcellularLocation>
</comment>
<feature type="transmembrane region" description="Helical" evidence="5">
    <location>
        <begin position="105"/>
        <end position="130"/>
    </location>
</feature>
<dbReference type="HOGENOM" id="CLU_023132_2_0_1"/>
<dbReference type="EMBL" id="KN822101">
    <property type="protein sequence ID" value="KIM57391.1"/>
    <property type="molecule type" value="Genomic_DNA"/>
</dbReference>
<keyword evidence="3 5" id="KW-1133">Transmembrane helix</keyword>
<name>A0A0C3DMX8_9AGAM</name>
<keyword evidence="4 5" id="KW-0472">Membrane</keyword>
<evidence type="ECO:0008006" key="8">
    <source>
        <dbReference type="Google" id="ProtNLM"/>
    </source>
</evidence>
<dbReference type="InParanoid" id="A0A0C3DMX8"/>
<dbReference type="PANTHER" id="PTHR10924:SF6">
    <property type="entry name" value="SOLUTE CARRIER FAMILY 49 MEMBER A3"/>
    <property type="match status" value="1"/>
</dbReference>
<feature type="transmembrane region" description="Helical" evidence="5">
    <location>
        <begin position="15"/>
        <end position="36"/>
    </location>
</feature>
<evidence type="ECO:0000256" key="2">
    <source>
        <dbReference type="ARBA" id="ARBA00022692"/>
    </source>
</evidence>
<evidence type="ECO:0000256" key="5">
    <source>
        <dbReference type="SAM" id="Phobius"/>
    </source>
</evidence>
<dbReference type="GO" id="GO:0016020">
    <property type="term" value="C:membrane"/>
    <property type="evidence" value="ECO:0007669"/>
    <property type="project" value="UniProtKB-SubCell"/>
</dbReference>
<protein>
    <recommendedName>
        <fullName evidence="8">Major facilitator superfamily (MFS) profile domain-containing protein</fullName>
    </recommendedName>
</protein>